<dbReference type="RefSeq" id="WP_104030525.1">
    <property type="nucleotide sequence ID" value="NZ_JANSGW010000005.1"/>
</dbReference>
<reference evidence="2 3" key="1">
    <citation type="submission" date="2018-02" db="EMBL/GenBank/DDBJ databases">
        <title>Comparative analysis of genomes of three Brevibacillus laterosporus strains producers of potent antimicrobials isolated from silage.</title>
        <authorList>
            <person name="Kojic M."/>
            <person name="Miljkovic M."/>
            <person name="Studholme D."/>
            <person name="Filipic B."/>
        </authorList>
    </citation>
    <scope>NUCLEOTIDE SEQUENCE [LARGE SCALE GENOMIC DNA]</scope>
    <source>
        <strain evidence="2 3">BGSP11</strain>
    </source>
</reference>
<gene>
    <name evidence="2" type="ORF">C4A77_01890</name>
    <name evidence="1" type="ORF">O0554_04370</name>
</gene>
<dbReference type="Proteomes" id="UP001077662">
    <property type="component" value="Unassembled WGS sequence"/>
</dbReference>
<proteinExistence type="predicted"/>
<evidence type="ECO:0000313" key="1">
    <source>
        <dbReference type="EMBL" id="MCZ0806159.1"/>
    </source>
</evidence>
<evidence type="ECO:0000313" key="3">
    <source>
        <dbReference type="Proteomes" id="UP000239759"/>
    </source>
</evidence>
<evidence type="ECO:0000313" key="2">
    <source>
        <dbReference type="EMBL" id="PPB13154.1"/>
    </source>
</evidence>
<accession>A0AAP8U7F8</accession>
<dbReference type="EMBL" id="PRKQ01000001">
    <property type="protein sequence ID" value="PPB13154.1"/>
    <property type="molecule type" value="Genomic_DNA"/>
</dbReference>
<name>A0AAP8U7F8_BRELA</name>
<dbReference type="EMBL" id="JAPTNE010000005">
    <property type="protein sequence ID" value="MCZ0806159.1"/>
    <property type="molecule type" value="Genomic_DNA"/>
</dbReference>
<organism evidence="2 3">
    <name type="scientific">Brevibacillus laterosporus</name>
    <name type="common">Bacillus laterosporus</name>
    <dbReference type="NCBI Taxonomy" id="1465"/>
    <lineage>
        <taxon>Bacteria</taxon>
        <taxon>Bacillati</taxon>
        <taxon>Bacillota</taxon>
        <taxon>Bacilli</taxon>
        <taxon>Bacillales</taxon>
        <taxon>Paenibacillaceae</taxon>
        <taxon>Brevibacillus</taxon>
    </lineage>
</organism>
<dbReference type="Proteomes" id="UP000239759">
    <property type="component" value="Unassembled WGS sequence"/>
</dbReference>
<comment type="caution">
    <text evidence="2">The sequence shown here is derived from an EMBL/GenBank/DDBJ whole genome shotgun (WGS) entry which is preliminary data.</text>
</comment>
<sequence length="88" mass="10216">MFPDYCKNAERQERTIGAFAEYRLQFSCLYLVTNANNSVIDEQFHFWDNRVAFDDSNLANQVAAAVFAVHKPDFAAFLLYNRTNRRGT</sequence>
<protein>
    <submittedName>
        <fullName evidence="2">Uncharacterized protein</fullName>
    </submittedName>
</protein>
<dbReference type="AlphaFoldDB" id="A0AAP8U7F8"/>
<reference evidence="1" key="2">
    <citation type="submission" date="2022-09" db="EMBL/GenBank/DDBJ databases">
        <title>Genome analysis and characterization of larvicidal activity of Brevibacillus strains.</title>
        <authorList>
            <person name="Patrusheva E.V."/>
            <person name="Izotova A.O."/>
            <person name="Toshchakov S.V."/>
            <person name="Sineoky S.P."/>
        </authorList>
    </citation>
    <scope>NUCLEOTIDE SEQUENCE</scope>
    <source>
        <strain evidence="1">VKPM_B-13247</strain>
    </source>
</reference>